<protein>
    <recommendedName>
        <fullName evidence="2">U3 small nucleolar RNA-associated protein NOL7 C-terminal domain-containing protein</fullName>
    </recommendedName>
</protein>
<dbReference type="InterPro" id="IPR012579">
    <property type="entry name" value="NOL7_C"/>
</dbReference>
<dbReference type="Proteomes" id="UP000327493">
    <property type="component" value="Chromosome 12"/>
</dbReference>
<name>A0A5J5D2N6_9PERO</name>
<gene>
    <name evidence="3" type="ORF">FQN60_016486</name>
</gene>
<dbReference type="PANTHER" id="PTHR32337">
    <property type="entry name" value="NUCLEOLAR PROTEIN 7"/>
    <property type="match status" value="1"/>
</dbReference>
<dbReference type="GO" id="GO:0003723">
    <property type="term" value="F:RNA binding"/>
    <property type="evidence" value="ECO:0007669"/>
    <property type="project" value="TreeGrafter"/>
</dbReference>
<feature type="compositionally biased region" description="Basic residues" evidence="1">
    <location>
        <begin position="103"/>
        <end position="117"/>
    </location>
</feature>
<evidence type="ECO:0000313" key="4">
    <source>
        <dbReference type="Proteomes" id="UP000327493"/>
    </source>
</evidence>
<reference evidence="3 4" key="1">
    <citation type="submission" date="2019-08" db="EMBL/GenBank/DDBJ databases">
        <title>A chromosome-level genome assembly, high-density linkage maps, and genome scans reveal the genomic architecture of hybrid incompatibilities underlying speciation via character displacement in darters (Percidae: Etheostominae).</title>
        <authorList>
            <person name="Moran R.L."/>
            <person name="Catchen J.M."/>
            <person name="Fuller R.C."/>
        </authorList>
    </citation>
    <scope>NUCLEOTIDE SEQUENCE [LARGE SCALE GENOMIC DNA]</scope>
    <source>
        <strain evidence="3">EspeVRDwgs_2016</strain>
        <tissue evidence="3">Muscle</tissue>
    </source>
</reference>
<dbReference type="Pfam" id="PF08157">
    <property type="entry name" value="NUC129"/>
    <property type="match status" value="1"/>
</dbReference>
<evidence type="ECO:0000256" key="1">
    <source>
        <dbReference type="SAM" id="MobiDB-lite"/>
    </source>
</evidence>
<keyword evidence="4" id="KW-1185">Reference proteome</keyword>
<dbReference type="GO" id="GO:0005730">
    <property type="term" value="C:nucleolus"/>
    <property type="evidence" value="ECO:0007669"/>
    <property type="project" value="TreeGrafter"/>
</dbReference>
<evidence type="ECO:0000313" key="3">
    <source>
        <dbReference type="EMBL" id="KAA8587624.1"/>
    </source>
</evidence>
<comment type="caution">
    <text evidence="3">The sequence shown here is derived from an EMBL/GenBank/DDBJ whole genome shotgun (WGS) entry which is preliminary data.</text>
</comment>
<organism evidence="3 4">
    <name type="scientific">Etheostoma spectabile</name>
    <name type="common">orangethroat darter</name>
    <dbReference type="NCBI Taxonomy" id="54343"/>
    <lineage>
        <taxon>Eukaryota</taxon>
        <taxon>Metazoa</taxon>
        <taxon>Chordata</taxon>
        <taxon>Craniata</taxon>
        <taxon>Vertebrata</taxon>
        <taxon>Euteleostomi</taxon>
        <taxon>Actinopterygii</taxon>
        <taxon>Neopterygii</taxon>
        <taxon>Teleostei</taxon>
        <taxon>Neoteleostei</taxon>
        <taxon>Acanthomorphata</taxon>
        <taxon>Eupercaria</taxon>
        <taxon>Perciformes</taxon>
        <taxon>Percoidei</taxon>
        <taxon>Percidae</taxon>
        <taxon>Etheostomatinae</taxon>
        <taxon>Etheostoma</taxon>
    </lineage>
</organism>
<feature type="region of interest" description="Disordered" evidence="1">
    <location>
        <begin position="83"/>
        <end position="124"/>
    </location>
</feature>
<sequence length="207" mass="23554">MTCTHSLANMAKKQRGKSAPSSKTADMKKQTEHFNLILESSDDEAPEEVTFEDSKAEALRSMKQALDTARRKGNSYLPTCWRKSTRLLQKEEQQEAEEDEQRKKKRKRSGKLAHARNLKGNYTVQTGKERGAASFQQQAAQDFLQSRMYGPGSCRSTSNELLSLQNKTGRNKSAAVQFVKKDWACDQKAKAEKLKKRWVHKQQIPSC</sequence>
<proteinExistence type="predicted"/>
<feature type="region of interest" description="Disordered" evidence="1">
    <location>
        <begin position="1"/>
        <end position="31"/>
    </location>
</feature>
<feature type="domain" description="U3 small nucleolar RNA-associated protein NOL7 C-terminal" evidence="2">
    <location>
        <begin position="122"/>
        <end position="184"/>
    </location>
</feature>
<evidence type="ECO:0000259" key="2">
    <source>
        <dbReference type="Pfam" id="PF08157"/>
    </source>
</evidence>
<dbReference type="EMBL" id="VOFY01000012">
    <property type="protein sequence ID" value="KAA8587624.1"/>
    <property type="molecule type" value="Genomic_DNA"/>
</dbReference>
<dbReference type="PANTHER" id="PTHR32337:SF2">
    <property type="entry name" value="NUCLEOLAR PROTEIN 7"/>
    <property type="match status" value="1"/>
</dbReference>
<accession>A0A5J5D2N6</accession>
<dbReference type="AlphaFoldDB" id="A0A5J5D2N6"/>